<feature type="region of interest" description="Disordered" evidence="1">
    <location>
        <begin position="1"/>
        <end position="44"/>
    </location>
</feature>
<sequence>MRVIEDDDDDNDNDNGVYDNDEAKDHNDDDDNDNDDGGEWQYRGDDLRLRAMNRCSPEGMAHLKEALGRRII</sequence>
<feature type="compositionally biased region" description="Acidic residues" evidence="1">
    <location>
        <begin position="1"/>
        <end position="13"/>
    </location>
</feature>
<dbReference type="AlphaFoldDB" id="A0AAV3Z3I9"/>
<dbReference type="EMBL" id="BLXT01001972">
    <property type="protein sequence ID" value="GFN89989.1"/>
    <property type="molecule type" value="Genomic_DNA"/>
</dbReference>
<comment type="caution">
    <text evidence="2">The sequence shown here is derived from an EMBL/GenBank/DDBJ whole genome shotgun (WGS) entry which is preliminary data.</text>
</comment>
<accession>A0AAV3Z3I9</accession>
<dbReference type="Proteomes" id="UP000735302">
    <property type="component" value="Unassembled WGS sequence"/>
</dbReference>
<organism evidence="2 3">
    <name type="scientific">Plakobranchus ocellatus</name>
    <dbReference type="NCBI Taxonomy" id="259542"/>
    <lineage>
        <taxon>Eukaryota</taxon>
        <taxon>Metazoa</taxon>
        <taxon>Spiralia</taxon>
        <taxon>Lophotrochozoa</taxon>
        <taxon>Mollusca</taxon>
        <taxon>Gastropoda</taxon>
        <taxon>Heterobranchia</taxon>
        <taxon>Euthyneura</taxon>
        <taxon>Panpulmonata</taxon>
        <taxon>Sacoglossa</taxon>
        <taxon>Placobranchoidea</taxon>
        <taxon>Plakobranchidae</taxon>
        <taxon>Plakobranchus</taxon>
    </lineage>
</organism>
<proteinExistence type="predicted"/>
<reference evidence="2 3" key="1">
    <citation type="journal article" date="2021" name="Elife">
        <title>Chloroplast acquisition without the gene transfer in kleptoplastic sea slugs, Plakobranchus ocellatus.</title>
        <authorList>
            <person name="Maeda T."/>
            <person name="Takahashi S."/>
            <person name="Yoshida T."/>
            <person name="Shimamura S."/>
            <person name="Takaki Y."/>
            <person name="Nagai Y."/>
            <person name="Toyoda A."/>
            <person name="Suzuki Y."/>
            <person name="Arimoto A."/>
            <person name="Ishii H."/>
            <person name="Satoh N."/>
            <person name="Nishiyama T."/>
            <person name="Hasebe M."/>
            <person name="Maruyama T."/>
            <person name="Minagawa J."/>
            <person name="Obokata J."/>
            <person name="Shigenobu S."/>
        </authorList>
    </citation>
    <scope>NUCLEOTIDE SEQUENCE [LARGE SCALE GENOMIC DNA]</scope>
</reference>
<evidence type="ECO:0000256" key="1">
    <source>
        <dbReference type="SAM" id="MobiDB-lite"/>
    </source>
</evidence>
<feature type="compositionally biased region" description="Acidic residues" evidence="1">
    <location>
        <begin position="28"/>
        <end position="38"/>
    </location>
</feature>
<evidence type="ECO:0000313" key="2">
    <source>
        <dbReference type="EMBL" id="GFN89989.1"/>
    </source>
</evidence>
<evidence type="ECO:0000313" key="3">
    <source>
        <dbReference type="Proteomes" id="UP000735302"/>
    </source>
</evidence>
<keyword evidence="3" id="KW-1185">Reference proteome</keyword>
<protein>
    <submittedName>
        <fullName evidence="2">Uncharacterized protein</fullName>
    </submittedName>
</protein>
<gene>
    <name evidence="2" type="ORF">PoB_001649500</name>
</gene>
<name>A0AAV3Z3I9_9GAST</name>